<comment type="caution">
    <text evidence="1">The sequence shown here is derived from an EMBL/GenBank/DDBJ whole genome shotgun (WGS) entry which is preliminary data.</text>
</comment>
<dbReference type="EMBL" id="PKSM01000156">
    <property type="protein sequence ID" value="POW06633.1"/>
    <property type="molecule type" value="Genomic_DNA"/>
</dbReference>
<reference evidence="2" key="2">
    <citation type="journal article" date="2018" name="BMC Genomics">
        <title>Genomic insights into host adaptation between the wheat stripe rust pathogen (Puccinia striiformis f. sp. tritici) and the barley stripe rust pathogen (Puccinia striiformis f. sp. hordei).</title>
        <authorList>
            <person name="Xia C."/>
            <person name="Wang M."/>
            <person name="Yin C."/>
            <person name="Cornejo O.E."/>
            <person name="Hulbert S.H."/>
            <person name="Chen X."/>
        </authorList>
    </citation>
    <scope>NUCLEOTIDE SEQUENCE [LARGE SCALE GENOMIC DNA]</scope>
    <source>
        <strain evidence="2">93TX-2</strain>
    </source>
</reference>
<dbReference type="AlphaFoldDB" id="A0A2S4VAQ4"/>
<dbReference type="InterPro" id="IPR011989">
    <property type="entry name" value="ARM-like"/>
</dbReference>
<dbReference type="VEuPathDB" id="FungiDB:PSHT_10339"/>
<gene>
    <name evidence="1" type="ORF">PSHT_10339</name>
</gene>
<dbReference type="Proteomes" id="UP000238274">
    <property type="component" value="Unassembled WGS sequence"/>
</dbReference>
<sequence>SWIRWSQGIGQQHYEYSSESPAAISRTVPSLSAMLSTPTNSKITTRICENSLTKLRSLRHPDILKFIDGGETNSAVYIITGQISSLSVKLDRLKMTKQTEVEWKIWGLSRISALKFLNSPGTSTHGNLRLTPIFITQSGEWKLSGLKALGGLFPEAARYTSPELMKTGYKVLKDIPLALSSAACRLALANPKSRLKAETFGEVGLGNGAGEAVSPVPEFSTIFLESLVKIFASPDRAIRLSLLELLPQYVDHLDRLVVVEKIWPNVLTGFTDTVPIIREAKVKSALLLAPKLSERILKNDLLRHLAKTQMDIEPGI</sequence>
<dbReference type="SUPFAM" id="SSF48371">
    <property type="entry name" value="ARM repeat"/>
    <property type="match status" value="1"/>
</dbReference>
<dbReference type="GO" id="GO:0006409">
    <property type="term" value="P:tRNA export from nucleus"/>
    <property type="evidence" value="ECO:0007669"/>
    <property type="project" value="TreeGrafter"/>
</dbReference>
<reference evidence="1 2" key="1">
    <citation type="submission" date="2017-12" db="EMBL/GenBank/DDBJ databases">
        <title>Gene loss provides genomic basis for host adaptation in cereal stripe rust fungi.</title>
        <authorList>
            <person name="Xia C."/>
        </authorList>
    </citation>
    <scope>NUCLEOTIDE SEQUENCE [LARGE SCALE GENOMIC DNA]</scope>
    <source>
        <strain evidence="1 2">93TX-2</strain>
    </source>
</reference>
<proteinExistence type="predicted"/>
<dbReference type="VEuPathDB" id="FungiDB:PSTT_13519"/>
<protein>
    <recommendedName>
        <fullName evidence="3">Protein kinase domain-containing protein</fullName>
    </recommendedName>
</protein>
<accession>A0A2S4VAQ4</accession>
<dbReference type="PANTHER" id="PTHR12984">
    <property type="entry name" value="SCY1-RELATED S/T PROTEIN KINASE-LIKE"/>
    <property type="match status" value="1"/>
</dbReference>
<dbReference type="SUPFAM" id="SSF56112">
    <property type="entry name" value="Protein kinase-like (PK-like)"/>
    <property type="match status" value="1"/>
</dbReference>
<dbReference type="InterPro" id="IPR051177">
    <property type="entry name" value="CIK-Related_Protein"/>
</dbReference>
<dbReference type="OrthoDB" id="447103at2759"/>
<feature type="non-terminal residue" evidence="1">
    <location>
        <position position="316"/>
    </location>
</feature>
<dbReference type="InterPro" id="IPR016024">
    <property type="entry name" value="ARM-type_fold"/>
</dbReference>
<reference evidence="2" key="3">
    <citation type="journal article" date="2018" name="Mol. Plant Microbe Interact.">
        <title>Genome sequence resources for the wheat stripe rust pathogen (Puccinia striiformis f. sp. tritici) and the barley stripe rust pathogen (Puccinia striiformis f. sp. hordei).</title>
        <authorList>
            <person name="Xia C."/>
            <person name="Wang M."/>
            <person name="Yin C."/>
            <person name="Cornejo O.E."/>
            <person name="Hulbert S.H."/>
            <person name="Chen X."/>
        </authorList>
    </citation>
    <scope>NUCLEOTIDE SEQUENCE [LARGE SCALE GENOMIC DNA]</scope>
    <source>
        <strain evidence="2">93TX-2</strain>
    </source>
</reference>
<name>A0A2S4VAQ4_9BASI</name>
<organism evidence="1 2">
    <name type="scientific">Puccinia striiformis</name>
    <dbReference type="NCBI Taxonomy" id="27350"/>
    <lineage>
        <taxon>Eukaryota</taxon>
        <taxon>Fungi</taxon>
        <taxon>Dikarya</taxon>
        <taxon>Basidiomycota</taxon>
        <taxon>Pucciniomycotina</taxon>
        <taxon>Pucciniomycetes</taxon>
        <taxon>Pucciniales</taxon>
        <taxon>Pucciniaceae</taxon>
        <taxon>Puccinia</taxon>
    </lineage>
</organism>
<evidence type="ECO:0000313" key="2">
    <source>
        <dbReference type="Proteomes" id="UP000238274"/>
    </source>
</evidence>
<evidence type="ECO:0008006" key="3">
    <source>
        <dbReference type="Google" id="ProtNLM"/>
    </source>
</evidence>
<feature type="non-terminal residue" evidence="1">
    <location>
        <position position="1"/>
    </location>
</feature>
<dbReference type="GO" id="GO:0005737">
    <property type="term" value="C:cytoplasm"/>
    <property type="evidence" value="ECO:0007669"/>
    <property type="project" value="TreeGrafter"/>
</dbReference>
<dbReference type="PANTHER" id="PTHR12984:SF3">
    <property type="entry name" value="N-TERMINAL KINASE-LIKE PROTEIN"/>
    <property type="match status" value="1"/>
</dbReference>
<dbReference type="Gene3D" id="3.30.200.20">
    <property type="entry name" value="Phosphorylase Kinase, domain 1"/>
    <property type="match status" value="1"/>
</dbReference>
<dbReference type="Gene3D" id="1.25.10.10">
    <property type="entry name" value="Leucine-rich Repeat Variant"/>
    <property type="match status" value="1"/>
</dbReference>
<evidence type="ECO:0000313" key="1">
    <source>
        <dbReference type="EMBL" id="POW06633.1"/>
    </source>
</evidence>
<keyword evidence="2" id="KW-1185">Reference proteome</keyword>
<dbReference type="InterPro" id="IPR011009">
    <property type="entry name" value="Kinase-like_dom_sf"/>
</dbReference>